<dbReference type="EMBL" id="SDPT01000001">
    <property type="protein sequence ID" value="RXZ35443.1"/>
    <property type="molecule type" value="Genomic_DNA"/>
</dbReference>
<dbReference type="Proteomes" id="UP000292347">
    <property type="component" value="Unassembled WGS sequence"/>
</dbReference>
<reference evidence="1 2" key="1">
    <citation type="submission" date="2019-01" db="EMBL/GenBank/DDBJ databases">
        <title>Sphingomonas mucosissima sp. nov. and Sphingomonas desiccabilis sp. nov., from biological soil crusts in the Colorado Plateau, USA.</title>
        <authorList>
            <person name="Zhu D."/>
        </authorList>
    </citation>
    <scope>NUCLEOTIDE SEQUENCE [LARGE SCALE GENOMIC DNA]</scope>
    <source>
        <strain evidence="1 2">CP1D</strain>
    </source>
</reference>
<dbReference type="RefSeq" id="WP_129341212.1">
    <property type="nucleotide sequence ID" value="NZ_JACIDD010000001.1"/>
</dbReference>
<evidence type="ECO:0000313" key="2">
    <source>
        <dbReference type="Proteomes" id="UP000292347"/>
    </source>
</evidence>
<name>A0A4Q2J147_9SPHN</name>
<evidence type="ECO:0000313" key="1">
    <source>
        <dbReference type="EMBL" id="RXZ35443.1"/>
    </source>
</evidence>
<dbReference type="Pfam" id="PF18906">
    <property type="entry name" value="Phage_tube_2"/>
    <property type="match status" value="1"/>
</dbReference>
<evidence type="ECO:0008006" key="3">
    <source>
        <dbReference type="Google" id="ProtNLM"/>
    </source>
</evidence>
<dbReference type="AlphaFoldDB" id="A0A4Q2J147"/>
<keyword evidence="2" id="KW-1185">Reference proteome</keyword>
<protein>
    <recommendedName>
        <fullName evidence="3">Major tail protein</fullName>
    </recommendedName>
</protein>
<accession>A0A4Q2J147</accession>
<proteinExistence type="predicted"/>
<dbReference type="InterPro" id="IPR044000">
    <property type="entry name" value="Phage_tube_2"/>
</dbReference>
<sequence>MAVQPIRRRALGINAVQAAVFETSYGQTPTTGFKRLPFVSNALGEERPLIEDDQLGFGREGLDPEYDVATNDGDVVVPMDTRAFGWWLKLLLGDPVSATAEGVTTHTFTSGKDLLPSASIELGNPEIPSYSVNFGALANQLRVSMARSGMLNATIGVIAQGETRKQALSVAGAPELFHGDRFQQATGSIKRGGEVLGSVTAAGFTYSNNFEKVEAIREDGRIDGADPLKAMMTGELTMRFDRLDLYDASVDGTPIDLEFGWKRGATSSLIFTVPRVFLPRVKRPISGPGGIQATSNWQASGAGGHTLTAVLTNDVASY</sequence>
<comment type="caution">
    <text evidence="1">The sequence shown here is derived from an EMBL/GenBank/DDBJ whole genome shotgun (WGS) entry which is preliminary data.</text>
</comment>
<gene>
    <name evidence="1" type="ORF">EO081_07450</name>
</gene>
<dbReference type="OrthoDB" id="1680496at2"/>
<organism evidence="1 2">
    <name type="scientific">Sphingomonas desiccabilis</name>
    <dbReference type="NCBI Taxonomy" id="429134"/>
    <lineage>
        <taxon>Bacteria</taxon>
        <taxon>Pseudomonadati</taxon>
        <taxon>Pseudomonadota</taxon>
        <taxon>Alphaproteobacteria</taxon>
        <taxon>Sphingomonadales</taxon>
        <taxon>Sphingomonadaceae</taxon>
        <taxon>Sphingomonas</taxon>
    </lineage>
</organism>